<sequence length="143" mass="16487">MAYFELRTARDMLQKANREHHRLAECLDIDNLFNFFVTAYHISDYVRNTNAVPQVVLDTFLQDQDIKDCRDLCDKGKHLTLTKRADPTTHMWSGCLNGAPLNTLPLNGGGKWVLLTGNREVDVKWLSERVLSKWEVFFSTNSI</sequence>
<organism evidence="1 2">
    <name type="scientific">Thermithiobacillus plumbiphilus</name>
    <dbReference type="NCBI Taxonomy" id="1729899"/>
    <lineage>
        <taxon>Bacteria</taxon>
        <taxon>Pseudomonadati</taxon>
        <taxon>Pseudomonadota</taxon>
        <taxon>Acidithiobacillia</taxon>
        <taxon>Acidithiobacillales</taxon>
        <taxon>Thermithiobacillaceae</taxon>
        <taxon>Thermithiobacillus</taxon>
    </lineage>
</organism>
<evidence type="ECO:0000313" key="1">
    <source>
        <dbReference type="EMBL" id="MEK8088652.1"/>
    </source>
</evidence>
<proteinExistence type="predicted"/>
<accession>A0ABU9D524</accession>
<comment type="caution">
    <text evidence="1">The sequence shown here is derived from an EMBL/GenBank/DDBJ whole genome shotgun (WGS) entry which is preliminary data.</text>
</comment>
<dbReference type="RefSeq" id="WP_341369718.1">
    <property type="nucleotide sequence ID" value="NZ_JBBPCO010000002.1"/>
</dbReference>
<gene>
    <name evidence="1" type="ORF">WOB96_02630</name>
</gene>
<reference evidence="1 2" key="1">
    <citation type="submission" date="2024-04" db="EMBL/GenBank/DDBJ databases">
        <authorList>
            <person name="Abashina T."/>
            <person name="Shaikin A."/>
        </authorList>
    </citation>
    <scope>NUCLEOTIDE SEQUENCE [LARGE SCALE GENOMIC DNA]</scope>
    <source>
        <strain evidence="1 2">AAFK</strain>
    </source>
</reference>
<name>A0ABU9D524_9PROT</name>
<protein>
    <submittedName>
        <fullName evidence="1">Uncharacterized protein</fullName>
    </submittedName>
</protein>
<dbReference type="EMBL" id="JBBPCO010000002">
    <property type="protein sequence ID" value="MEK8088652.1"/>
    <property type="molecule type" value="Genomic_DNA"/>
</dbReference>
<evidence type="ECO:0000313" key="2">
    <source>
        <dbReference type="Proteomes" id="UP001446205"/>
    </source>
</evidence>
<keyword evidence="2" id="KW-1185">Reference proteome</keyword>
<dbReference type="Proteomes" id="UP001446205">
    <property type="component" value="Unassembled WGS sequence"/>
</dbReference>